<proteinExistence type="predicted"/>
<dbReference type="InterPro" id="IPR050553">
    <property type="entry name" value="Thioredoxin_ResA/DsbE_sf"/>
</dbReference>
<dbReference type="PANTHER" id="PTHR42852:SF6">
    <property type="entry name" value="THIOL:DISULFIDE INTERCHANGE PROTEIN DSBE"/>
    <property type="match status" value="1"/>
</dbReference>
<dbReference type="GO" id="GO:0017004">
    <property type="term" value="P:cytochrome complex assembly"/>
    <property type="evidence" value="ECO:0007669"/>
    <property type="project" value="UniProtKB-KW"/>
</dbReference>
<evidence type="ECO:0000256" key="4">
    <source>
        <dbReference type="ARBA" id="ARBA00023284"/>
    </source>
</evidence>
<evidence type="ECO:0000313" key="6">
    <source>
        <dbReference type="EMBL" id="GAL84993.1"/>
    </source>
</evidence>
<keyword evidence="7" id="KW-1185">Reference proteome</keyword>
<comment type="subcellular location">
    <subcellularLocation>
        <location evidence="1">Cell envelope</location>
    </subcellularLocation>
</comment>
<dbReference type="PROSITE" id="PS51352">
    <property type="entry name" value="THIOREDOXIN_2"/>
    <property type="match status" value="1"/>
</dbReference>
<dbReference type="PROSITE" id="PS51257">
    <property type="entry name" value="PROKAR_LIPOPROTEIN"/>
    <property type="match status" value="1"/>
</dbReference>
<dbReference type="Pfam" id="PF14289">
    <property type="entry name" value="DUF4369"/>
    <property type="match status" value="1"/>
</dbReference>
<feature type="domain" description="Thioredoxin" evidence="5">
    <location>
        <begin position="247"/>
        <end position="386"/>
    </location>
</feature>
<dbReference type="Pfam" id="PF00578">
    <property type="entry name" value="AhpC-TSA"/>
    <property type="match status" value="1"/>
</dbReference>
<dbReference type="InterPro" id="IPR013766">
    <property type="entry name" value="Thioredoxin_domain"/>
</dbReference>
<dbReference type="OrthoDB" id="6399635at2"/>
<accession>A0A098LFW7</accession>
<dbReference type="Gene3D" id="3.40.30.10">
    <property type="entry name" value="Glutaredoxin"/>
    <property type="match status" value="1"/>
</dbReference>
<keyword evidence="2" id="KW-0201">Cytochrome c-type biogenesis</keyword>
<dbReference type="InterPro" id="IPR036249">
    <property type="entry name" value="Thioredoxin-like_sf"/>
</dbReference>
<name>A0A098LFW7_9BACT</name>
<evidence type="ECO:0000256" key="1">
    <source>
        <dbReference type="ARBA" id="ARBA00004196"/>
    </source>
</evidence>
<dbReference type="Proteomes" id="UP000030185">
    <property type="component" value="Unassembled WGS sequence"/>
</dbReference>
<dbReference type="CDD" id="cd02966">
    <property type="entry name" value="TlpA_like_family"/>
    <property type="match status" value="1"/>
</dbReference>
<dbReference type="InterPro" id="IPR025380">
    <property type="entry name" value="DUF4369"/>
</dbReference>
<evidence type="ECO:0000259" key="5">
    <source>
        <dbReference type="PROSITE" id="PS51352"/>
    </source>
</evidence>
<dbReference type="GO" id="GO:0016209">
    <property type="term" value="F:antioxidant activity"/>
    <property type="evidence" value="ECO:0007669"/>
    <property type="project" value="InterPro"/>
</dbReference>
<dbReference type="GO" id="GO:0030313">
    <property type="term" value="C:cell envelope"/>
    <property type="evidence" value="ECO:0007669"/>
    <property type="project" value="UniProtKB-SubCell"/>
</dbReference>
<sequence>MKVLRYLLIVAVVFGCSEKKESEKKEEGKFSFELSGTIKNGGGKKLYLDKLENQTWAHLDSVEIGSDGSYQFKSALAEPDYALLQIDTQNVLIIIDGQNIKFNSDLRDLPGNASVEGSKATAEYLAFFNQMNEIQKAQNKLQQKGMLFQMKKQEDSIPAIMTELKGLQEKSRKLTMASIDSVLPSLSVFSMVNYLDFQSDLPFLKKIADEMNKAYPNSKYTKLLSSEVEKALAMKKQEEEKEKLSKVSVGKKAPEIALPNPNGKIIKLSDYKGKYVMIDFWASWCGPCRMENPHVVELYKKYKDKGFNILGVSLDEDKEKWKNAIMKDGLIWEQVSDLKGWASSVNPVYEVQAIPLTYLVDKEGTIVAKNLRGQDLTNKLEELFGK</sequence>
<protein>
    <recommendedName>
        <fullName evidence="5">Thioredoxin domain-containing protein</fullName>
    </recommendedName>
</protein>
<dbReference type="EMBL" id="BBLT01000004">
    <property type="protein sequence ID" value="GAL84993.1"/>
    <property type="molecule type" value="Genomic_DNA"/>
</dbReference>
<reference evidence="6 7" key="1">
    <citation type="submission" date="2014-09" db="EMBL/GenBank/DDBJ databases">
        <title>Sporocytophaga myxococcoides PG-01 genome sequencing.</title>
        <authorList>
            <person name="Liu L."/>
            <person name="Gao P.J."/>
            <person name="Chen G.J."/>
            <person name="Wang L.S."/>
        </authorList>
    </citation>
    <scope>NUCLEOTIDE SEQUENCE [LARGE SCALE GENOMIC DNA]</scope>
    <source>
        <strain evidence="6 7">PG-01</strain>
    </source>
</reference>
<dbReference type="eggNOG" id="COG0526">
    <property type="taxonomic scope" value="Bacteria"/>
</dbReference>
<dbReference type="STRING" id="153721.MYP_2221"/>
<organism evidence="6 7">
    <name type="scientific">Sporocytophaga myxococcoides</name>
    <dbReference type="NCBI Taxonomy" id="153721"/>
    <lineage>
        <taxon>Bacteria</taxon>
        <taxon>Pseudomonadati</taxon>
        <taxon>Bacteroidota</taxon>
        <taxon>Cytophagia</taxon>
        <taxon>Cytophagales</taxon>
        <taxon>Cytophagaceae</taxon>
        <taxon>Sporocytophaga</taxon>
    </lineage>
</organism>
<keyword evidence="4" id="KW-0676">Redox-active center</keyword>
<keyword evidence="3" id="KW-1015">Disulfide bond</keyword>
<gene>
    <name evidence="6" type="ORF">MYP_2221</name>
</gene>
<comment type="caution">
    <text evidence="6">The sequence shown here is derived from an EMBL/GenBank/DDBJ whole genome shotgun (WGS) entry which is preliminary data.</text>
</comment>
<dbReference type="InterPro" id="IPR017937">
    <property type="entry name" value="Thioredoxin_CS"/>
</dbReference>
<dbReference type="PANTHER" id="PTHR42852">
    <property type="entry name" value="THIOL:DISULFIDE INTERCHANGE PROTEIN DSBE"/>
    <property type="match status" value="1"/>
</dbReference>
<dbReference type="RefSeq" id="WP_045462893.1">
    <property type="nucleotide sequence ID" value="NZ_BBLT01000004.1"/>
</dbReference>
<dbReference type="SUPFAM" id="SSF52833">
    <property type="entry name" value="Thioredoxin-like"/>
    <property type="match status" value="1"/>
</dbReference>
<dbReference type="GO" id="GO:0016491">
    <property type="term" value="F:oxidoreductase activity"/>
    <property type="evidence" value="ECO:0007669"/>
    <property type="project" value="InterPro"/>
</dbReference>
<dbReference type="InterPro" id="IPR000866">
    <property type="entry name" value="AhpC/TSA"/>
</dbReference>
<evidence type="ECO:0000313" key="7">
    <source>
        <dbReference type="Proteomes" id="UP000030185"/>
    </source>
</evidence>
<dbReference type="AlphaFoldDB" id="A0A098LFW7"/>
<evidence type="ECO:0000256" key="2">
    <source>
        <dbReference type="ARBA" id="ARBA00022748"/>
    </source>
</evidence>
<evidence type="ECO:0000256" key="3">
    <source>
        <dbReference type="ARBA" id="ARBA00023157"/>
    </source>
</evidence>
<dbReference type="PROSITE" id="PS00194">
    <property type="entry name" value="THIOREDOXIN_1"/>
    <property type="match status" value="1"/>
</dbReference>